<dbReference type="PANTHER" id="PTHR35271:SF1">
    <property type="entry name" value="ABC TRANSPORTER, SUBSTRATE-BINDING LIPOPROTEIN"/>
    <property type="match status" value="1"/>
</dbReference>
<sequence length="338" mass="36241">MVGKKISKLIVCSSLVLTCLGLTGYSNSSSSKENKNKAGMKTIGISQLVEHPALDSSREGFIEGLREEGFVEGKNILIDFQNAQGDIVTADTIARKFVGAKKDLIFAVSTPSAQAAYNCTKKTPIVMTAITDPVAAGIVKSMNNTQTNVTGTSDRTPIKDQIKLLKNILQNTKKIGVIYNTSEANSEAQVKELESACEEYSIKVIKKGVTAIGEVPQVIGSLLDEVDVLYTPADNMIASSMAVITQNAMNKKIPVFGAEKAHVEGGAFLTLGVNYKELGRETGRKAAKILKGKKASDIPVTLQKQFQIAVNEYVIGKMNIKMPKIIMDKAIKVGGGVK</sequence>
<dbReference type="PANTHER" id="PTHR35271">
    <property type="entry name" value="ABC TRANSPORTER, SUBSTRATE-BINDING LIPOPROTEIN-RELATED"/>
    <property type="match status" value="1"/>
</dbReference>
<evidence type="ECO:0000313" key="2">
    <source>
        <dbReference type="EMBL" id="MDQ0479348.1"/>
    </source>
</evidence>
<dbReference type="InterPro" id="IPR007487">
    <property type="entry name" value="ABC_transpt-TYRBP-like"/>
</dbReference>
<dbReference type="EMBL" id="JAUSWN010000007">
    <property type="protein sequence ID" value="MDQ0479348.1"/>
    <property type="molecule type" value="Genomic_DNA"/>
</dbReference>
<dbReference type="SUPFAM" id="SSF53822">
    <property type="entry name" value="Periplasmic binding protein-like I"/>
    <property type="match status" value="1"/>
</dbReference>
<dbReference type="InterPro" id="IPR028082">
    <property type="entry name" value="Peripla_BP_I"/>
</dbReference>
<gene>
    <name evidence="2" type="ORF">QOZ93_001089</name>
</gene>
<reference evidence="2 3" key="1">
    <citation type="submission" date="2023-07" db="EMBL/GenBank/DDBJ databases">
        <title>Genomic Encyclopedia of Type Strains, Phase IV (KMG-IV): sequencing the most valuable type-strain genomes for metagenomic binning, comparative biology and taxonomic classification.</title>
        <authorList>
            <person name="Goeker M."/>
        </authorList>
    </citation>
    <scope>NUCLEOTIDE SEQUENCE [LARGE SCALE GENOMIC DNA]</scope>
    <source>
        <strain evidence="2 3">DSM 1400</strain>
    </source>
</reference>
<keyword evidence="1" id="KW-0732">Signal</keyword>
<evidence type="ECO:0000256" key="1">
    <source>
        <dbReference type="SAM" id="SignalP"/>
    </source>
</evidence>
<organism evidence="2 3">
    <name type="scientific">Hathewaya limosa</name>
    <name type="common">Clostridium limosum</name>
    <dbReference type="NCBI Taxonomy" id="1536"/>
    <lineage>
        <taxon>Bacteria</taxon>
        <taxon>Bacillati</taxon>
        <taxon>Bacillota</taxon>
        <taxon>Clostridia</taxon>
        <taxon>Eubacteriales</taxon>
        <taxon>Clostridiaceae</taxon>
        <taxon>Hathewaya</taxon>
    </lineage>
</organism>
<dbReference type="Proteomes" id="UP001224418">
    <property type="component" value="Unassembled WGS sequence"/>
</dbReference>
<dbReference type="Pfam" id="PF04392">
    <property type="entry name" value="ABC_sub_bind"/>
    <property type="match status" value="1"/>
</dbReference>
<feature type="signal peptide" evidence="1">
    <location>
        <begin position="1"/>
        <end position="28"/>
    </location>
</feature>
<feature type="chain" id="PRO_5047532698" evidence="1">
    <location>
        <begin position="29"/>
        <end position="338"/>
    </location>
</feature>
<name>A0ABU0JT68_HATLI</name>
<proteinExistence type="predicted"/>
<keyword evidence="3" id="KW-1185">Reference proteome</keyword>
<dbReference type="CDD" id="cd06325">
    <property type="entry name" value="PBP1_ABC_unchar_transporter"/>
    <property type="match status" value="1"/>
</dbReference>
<comment type="caution">
    <text evidence="2">The sequence shown here is derived from an EMBL/GenBank/DDBJ whole genome shotgun (WGS) entry which is preliminary data.</text>
</comment>
<evidence type="ECO:0000313" key="3">
    <source>
        <dbReference type="Proteomes" id="UP001224418"/>
    </source>
</evidence>
<accession>A0ABU0JT68</accession>
<protein>
    <submittedName>
        <fullName evidence="2">ABC transport system substrate-binding protein</fullName>
    </submittedName>
</protein>
<dbReference type="RefSeq" id="WP_307355424.1">
    <property type="nucleotide sequence ID" value="NZ_BAAACJ010000032.1"/>
</dbReference>
<dbReference type="Gene3D" id="3.40.50.2300">
    <property type="match status" value="2"/>
</dbReference>